<dbReference type="PANTHER" id="PTHR13200">
    <property type="entry name" value="EEF1A LYSINE METHYLTRANSFERASE 1"/>
    <property type="match status" value="1"/>
</dbReference>
<keyword evidence="3" id="KW-0489">Methyltransferase</keyword>
<dbReference type="Proteomes" id="UP001642260">
    <property type="component" value="Unassembled WGS sequence"/>
</dbReference>
<dbReference type="EMBL" id="CAKOAT010151043">
    <property type="protein sequence ID" value="CAH8343289.1"/>
    <property type="molecule type" value="Genomic_DNA"/>
</dbReference>
<evidence type="ECO:0000313" key="5">
    <source>
        <dbReference type="EMBL" id="CAH8343289.1"/>
    </source>
</evidence>
<accession>A0ABC8JVH8</accession>
<gene>
    <name evidence="5" type="ORF">ERUC_LOCUS16061</name>
</gene>
<keyword evidence="2" id="KW-0963">Cytoplasm</keyword>
<keyword evidence="4" id="KW-0808">Transferase</keyword>
<evidence type="ECO:0000313" key="6">
    <source>
        <dbReference type="Proteomes" id="UP001642260"/>
    </source>
</evidence>
<dbReference type="InterPro" id="IPR002052">
    <property type="entry name" value="DNA_methylase_N6_adenine_CS"/>
</dbReference>
<name>A0ABC8JVH8_ERUVS</name>
<sequence>MQGRLHRVPYSLRVSQGTKRYSFDERSNESVLLENAMRFERYVSEFTFYDYNQPEDLPLQLKHCFHIIVSDPPYL</sequence>
<dbReference type="Pfam" id="PF10237">
    <property type="entry name" value="N6-adenineMlase"/>
    <property type="match status" value="1"/>
</dbReference>
<dbReference type="InterPro" id="IPR041370">
    <property type="entry name" value="Mlase_EEF1AKMT1/ZCCHC4"/>
</dbReference>
<evidence type="ECO:0000256" key="4">
    <source>
        <dbReference type="ARBA" id="ARBA00022679"/>
    </source>
</evidence>
<dbReference type="GO" id="GO:0005737">
    <property type="term" value="C:cytoplasm"/>
    <property type="evidence" value="ECO:0007669"/>
    <property type="project" value="UniProtKB-SubCell"/>
</dbReference>
<dbReference type="AlphaFoldDB" id="A0ABC8JVH8"/>
<comment type="subcellular location">
    <subcellularLocation>
        <location evidence="1">Cytoplasm</location>
    </subcellularLocation>
</comment>
<comment type="caution">
    <text evidence="5">The sequence shown here is derived from an EMBL/GenBank/DDBJ whole genome shotgun (WGS) entry which is preliminary data.</text>
</comment>
<reference evidence="5 6" key="1">
    <citation type="submission" date="2022-03" db="EMBL/GenBank/DDBJ databases">
        <authorList>
            <person name="Macdonald S."/>
            <person name="Ahmed S."/>
            <person name="Newling K."/>
        </authorList>
    </citation>
    <scope>NUCLEOTIDE SEQUENCE [LARGE SCALE GENOMIC DNA]</scope>
</reference>
<dbReference type="InterPro" id="IPR019369">
    <property type="entry name" value="Efm5/EEF1AKMT1"/>
</dbReference>
<evidence type="ECO:0000256" key="1">
    <source>
        <dbReference type="ARBA" id="ARBA00004496"/>
    </source>
</evidence>
<dbReference type="GO" id="GO:0008168">
    <property type="term" value="F:methyltransferase activity"/>
    <property type="evidence" value="ECO:0007669"/>
    <property type="project" value="UniProtKB-KW"/>
</dbReference>
<proteinExistence type="predicted"/>
<protein>
    <submittedName>
        <fullName evidence="5">Uncharacterized protein</fullName>
    </submittedName>
</protein>
<feature type="non-terminal residue" evidence="5">
    <location>
        <position position="75"/>
    </location>
</feature>
<dbReference type="PROSITE" id="PS00092">
    <property type="entry name" value="N6_MTASE"/>
    <property type="match status" value="1"/>
</dbReference>
<keyword evidence="6" id="KW-1185">Reference proteome</keyword>
<evidence type="ECO:0000256" key="3">
    <source>
        <dbReference type="ARBA" id="ARBA00022603"/>
    </source>
</evidence>
<organism evidence="5 6">
    <name type="scientific">Eruca vesicaria subsp. sativa</name>
    <name type="common">Garden rocket</name>
    <name type="synonym">Eruca sativa</name>
    <dbReference type="NCBI Taxonomy" id="29727"/>
    <lineage>
        <taxon>Eukaryota</taxon>
        <taxon>Viridiplantae</taxon>
        <taxon>Streptophyta</taxon>
        <taxon>Embryophyta</taxon>
        <taxon>Tracheophyta</taxon>
        <taxon>Spermatophyta</taxon>
        <taxon>Magnoliopsida</taxon>
        <taxon>eudicotyledons</taxon>
        <taxon>Gunneridae</taxon>
        <taxon>Pentapetalae</taxon>
        <taxon>rosids</taxon>
        <taxon>malvids</taxon>
        <taxon>Brassicales</taxon>
        <taxon>Brassicaceae</taxon>
        <taxon>Brassiceae</taxon>
        <taxon>Eruca</taxon>
    </lineage>
</organism>
<dbReference type="GO" id="GO:0032259">
    <property type="term" value="P:methylation"/>
    <property type="evidence" value="ECO:0007669"/>
    <property type="project" value="UniProtKB-KW"/>
</dbReference>
<dbReference type="PANTHER" id="PTHR13200:SF0">
    <property type="entry name" value="EEF1A LYSINE METHYLTRANSFERASE 1"/>
    <property type="match status" value="1"/>
</dbReference>
<evidence type="ECO:0000256" key="2">
    <source>
        <dbReference type="ARBA" id="ARBA00022490"/>
    </source>
</evidence>